<dbReference type="Proteomes" id="UP000031982">
    <property type="component" value="Unassembled WGS sequence"/>
</dbReference>
<keyword evidence="4" id="KW-1185">Reference proteome</keyword>
<gene>
    <name evidence="3" type="ORF">SD77_2041</name>
</gene>
<dbReference type="Pfam" id="PF23843">
    <property type="entry name" value="DUF7210"/>
    <property type="match status" value="1"/>
</dbReference>
<comment type="caution">
    <text evidence="3">The sequence shown here is derived from an EMBL/GenBank/DDBJ whole genome shotgun (WGS) entry which is preliminary data.</text>
</comment>
<evidence type="ECO:0000313" key="3">
    <source>
        <dbReference type="EMBL" id="KIL79587.1"/>
    </source>
</evidence>
<name>A0ABR5AXY1_BACBA</name>
<protein>
    <recommendedName>
        <fullName evidence="2">DUF7210 domain-containing protein</fullName>
    </recommendedName>
</protein>
<sequence length="53" mass="6006">MYIAKTTLLHNGKIVPIGDEVDLTAQQAESLGELVEKKEQPKQRKQRNKEGDE</sequence>
<proteinExistence type="predicted"/>
<evidence type="ECO:0000313" key="4">
    <source>
        <dbReference type="Proteomes" id="UP000031982"/>
    </source>
</evidence>
<reference evidence="3 4" key="1">
    <citation type="submission" date="2015-01" db="EMBL/GenBank/DDBJ databases">
        <title>Genome Assembly of Bacillus badius MTCC 1458.</title>
        <authorList>
            <person name="Verma A."/>
            <person name="Khatri I."/>
            <person name="Mual P."/>
            <person name="Subramanian S."/>
            <person name="Krishnamurthi S."/>
        </authorList>
    </citation>
    <scope>NUCLEOTIDE SEQUENCE [LARGE SCALE GENOMIC DNA]</scope>
    <source>
        <strain evidence="3 4">MTCC 1458</strain>
    </source>
</reference>
<feature type="compositionally biased region" description="Basic and acidic residues" evidence="1">
    <location>
        <begin position="34"/>
        <end position="53"/>
    </location>
</feature>
<dbReference type="EMBL" id="JXLP01000002">
    <property type="protein sequence ID" value="KIL79587.1"/>
    <property type="molecule type" value="Genomic_DNA"/>
</dbReference>
<accession>A0ABR5AXY1</accession>
<feature type="domain" description="DUF7210" evidence="2">
    <location>
        <begin position="3"/>
        <end position="31"/>
    </location>
</feature>
<dbReference type="RefSeq" id="WP_156141419.1">
    <property type="nucleotide sequence ID" value="NZ_JARTHD010000016.1"/>
</dbReference>
<organism evidence="3 4">
    <name type="scientific">Bacillus badius</name>
    <dbReference type="NCBI Taxonomy" id="1455"/>
    <lineage>
        <taxon>Bacteria</taxon>
        <taxon>Bacillati</taxon>
        <taxon>Bacillota</taxon>
        <taxon>Bacilli</taxon>
        <taxon>Bacillales</taxon>
        <taxon>Bacillaceae</taxon>
        <taxon>Pseudobacillus</taxon>
    </lineage>
</organism>
<dbReference type="InterPro" id="IPR055634">
    <property type="entry name" value="DUF7210"/>
</dbReference>
<feature type="region of interest" description="Disordered" evidence="1">
    <location>
        <begin position="31"/>
        <end position="53"/>
    </location>
</feature>
<evidence type="ECO:0000259" key="2">
    <source>
        <dbReference type="Pfam" id="PF23843"/>
    </source>
</evidence>
<evidence type="ECO:0000256" key="1">
    <source>
        <dbReference type="SAM" id="MobiDB-lite"/>
    </source>
</evidence>